<feature type="domain" description="BZIP" evidence="5">
    <location>
        <begin position="73"/>
        <end position="131"/>
    </location>
</feature>
<dbReference type="PROSITE" id="PS00036">
    <property type="entry name" value="BZIP_BASIC"/>
    <property type="match status" value="1"/>
</dbReference>
<evidence type="ECO:0000313" key="8">
    <source>
        <dbReference type="Proteomes" id="UP000001744"/>
    </source>
</evidence>
<dbReference type="Proteomes" id="UP000001744">
    <property type="component" value="Unassembled WGS sequence"/>
</dbReference>
<dbReference type="InterPro" id="IPR023167">
    <property type="entry name" value="Yap1_redox_dom_sf"/>
</dbReference>
<keyword evidence="3" id="KW-0539">Nucleus</keyword>
<dbReference type="GO" id="GO:0000976">
    <property type="term" value="F:transcription cis-regulatory region binding"/>
    <property type="evidence" value="ECO:0000318"/>
    <property type="project" value="GO_Central"/>
</dbReference>
<dbReference type="InterPro" id="IPR004827">
    <property type="entry name" value="bZIP"/>
</dbReference>
<accession>B6K5R1</accession>
<dbReference type="PANTHER" id="PTHR40621">
    <property type="entry name" value="TRANSCRIPTION FACTOR KAPC-RELATED"/>
    <property type="match status" value="1"/>
</dbReference>
<feature type="compositionally biased region" description="Polar residues" evidence="4">
    <location>
        <begin position="36"/>
        <end position="58"/>
    </location>
</feature>
<dbReference type="OMA" id="LNMACGN"/>
<dbReference type="PANTHER" id="PTHR40621:SF6">
    <property type="entry name" value="AP-1-LIKE TRANSCRIPTION FACTOR YAP1-RELATED"/>
    <property type="match status" value="1"/>
</dbReference>
<dbReference type="SUPFAM" id="SSF57959">
    <property type="entry name" value="Leucine zipper domain"/>
    <property type="match status" value="1"/>
</dbReference>
<dbReference type="AlphaFoldDB" id="B6K5R1"/>
<feature type="compositionally biased region" description="Basic and acidic residues" evidence="4">
    <location>
        <begin position="59"/>
        <end position="90"/>
    </location>
</feature>
<proteinExistence type="predicted"/>
<dbReference type="eggNOG" id="ENOG502RPD7">
    <property type="taxonomic scope" value="Eukaryota"/>
</dbReference>
<dbReference type="EMBL" id="KE651167">
    <property type="protein sequence ID" value="EEB08865.1"/>
    <property type="molecule type" value="Genomic_DNA"/>
</dbReference>
<reference evidence="6 8" key="1">
    <citation type="journal article" date="2011" name="Science">
        <title>Comparative functional genomics of the fission yeasts.</title>
        <authorList>
            <person name="Rhind N."/>
            <person name="Chen Z."/>
            <person name="Yassour M."/>
            <person name="Thompson D.A."/>
            <person name="Haas B.J."/>
            <person name="Habib N."/>
            <person name="Wapinski I."/>
            <person name="Roy S."/>
            <person name="Lin M.F."/>
            <person name="Heiman D.I."/>
            <person name="Young S.K."/>
            <person name="Furuya K."/>
            <person name="Guo Y."/>
            <person name="Pidoux A."/>
            <person name="Chen H.M."/>
            <person name="Robbertse B."/>
            <person name="Goldberg J.M."/>
            <person name="Aoki K."/>
            <person name="Bayne E.H."/>
            <person name="Berlin A.M."/>
            <person name="Desjardins C.A."/>
            <person name="Dobbs E."/>
            <person name="Dukaj L."/>
            <person name="Fan L."/>
            <person name="FitzGerald M.G."/>
            <person name="French C."/>
            <person name="Gujja S."/>
            <person name="Hansen K."/>
            <person name="Keifenheim D."/>
            <person name="Levin J.Z."/>
            <person name="Mosher R.A."/>
            <person name="Mueller C.A."/>
            <person name="Pfiffner J."/>
            <person name="Priest M."/>
            <person name="Russ C."/>
            <person name="Smialowska A."/>
            <person name="Swoboda P."/>
            <person name="Sykes S.M."/>
            <person name="Vaughn M."/>
            <person name="Vengrova S."/>
            <person name="Yoder R."/>
            <person name="Zeng Q."/>
            <person name="Allshire R."/>
            <person name="Baulcombe D."/>
            <person name="Birren B.W."/>
            <person name="Brown W."/>
            <person name="Ekwall K."/>
            <person name="Kellis M."/>
            <person name="Leatherwood J."/>
            <person name="Levin H."/>
            <person name="Margalit H."/>
            <person name="Martienssen R."/>
            <person name="Nieduszynski C.A."/>
            <person name="Spatafora J.W."/>
            <person name="Friedman N."/>
            <person name="Dalgaard J.Z."/>
            <person name="Baumann P."/>
            <person name="Niki H."/>
            <person name="Regev A."/>
            <person name="Nusbaum C."/>
        </authorList>
    </citation>
    <scope>NUCLEOTIDE SEQUENCE [LARGE SCALE GENOMIC DNA]</scope>
    <source>
        <strain evidence="8">yFS275 / FY16936</strain>
    </source>
</reference>
<dbReference type="PROSITE" id="PS50217">
    <property type="entry name" value="BZIP"/>
    <property type="match status" value="1"/>
</dbReference>
<evidence type="ECO:0000256" key="1">
    <source>
        <dbReference type="ARBA" id="ARBA00004123"/>
    </source>
</evidence>
<dbReference type="JaponicusDB" id="SJAG_04036">
    <property type="gene designation" value="pap1"/>
</dbReference>
<organism evidence="6 8">
    <name type="scientific">Schizosaccharomyces japonicus (strain yFS275 / FY16936)</name>
    <name type="common">Fission yeast</name>
    <dbReference type="NCBI Taxonomy" id="402676"/>
    <lineage>
        <taxon>Eukaryota</taxon>
        <taxon>Fungi</taxon>
        <taxon>Dikarya</taxon>
        <taxon>Ascomycota</taxon>
        <taxon>Taphrinomycotina</taxon>
        <taxon>Schizosaccharomycetes</taxon>
        <taxon>Schizosaccharomycetales</taxon>
        <taxon>Schizosaccharomycetaceae</taxon>
        <taxon>Schizosaccharomyces</taxon>
    </lineage>
</organism>
<feature type="compositionally biased region" description="Low complexity" evidence="4">
    <location>
        <begin position="305"/>
        <end position="319"/>
    </location>
</feature>
<dbReference type="Gene3D" id="1.20.5.170">
    <property type="match status" value="1"/>
</dbReference>
<evidence type="ECO:0000256" key="3">
    <source>
        <dbReference type="ARBA" id="ARBA00023242"/>
    </source>
</evidence>
<dbReference type="InterPro" id="IPR013910">
    <property type="entry name" value="TF_PAP1"/>
</dbReference>
<feature type="compositionally biased region" description="Polar residues" evidence="4">
    <location>
        <begin position="471"/>
        <end position="481"/>
    </location>
</feature>
<evidence type="ECO:0000256" key="4">
    <source>
        <dbReference type="SAM" id="MobiDB-lite"/>
    </source>
</evidence>
<feature type="region of interest" description="Disordered" evidence="4">
    <location>
        <begin position="1"/>
        <end position="90"/>
    </location>
</feature>
<dbReference type="Pfam" id="PF00170">
    <property type="entry name" value="bZIP_1"/>
    <property type="match status" value="1"/>
</dbReference>
<feature type="region of interest" description="Disordered" evidence="4">
    <location>
        <begin position="234"/>
        <end position="253"/>
    </location>
</feature>
<evidence type="ECO:0000313" key="6">
    <source>
        <dbReference type="EMBL" id="EEB08865.1"/>
    </source>
</evidence>
<dbReference type="InterPro" id="IPR050936">
    <property type="entry name" value="AP-1-like"/>
</dbReference>
<dbReference type="HOGENOM" id="CLU_492711_0_0_1"/>
<dbReference type="GO" id="GO:0033554">
    <property type="term" value="P:cellular response to stress"/>
    <property type="evidence" value="ECO:0007669"/>
    <property type="project" value="UniProtKB-ARBA"/>
</dbReference>
<evidence type="ECO:0000256" key="2">
    <source>
        <dbReference type="ARBA" id="ARBA00004496"/>
    </source>
</evidence>
<dbReference type="SMART" id="SM00338">
    <property type="entry name" value="BRLZ"/>
    <property type="match status" value="1"/>
</dbReference>
<dbReference type="STRING" id="402676.B6K5R1"/>
<dbReference type="GO" id="GO:0001228">
    <property type="term" value="F:DNA-binding transcription activator activity, RNA polymerase II-specific"/>
    <property type="evidence" value="ECO:0000318"/>
    <property type="project" value="GO_Central"/>
</dbReference>
<dbReference type="GeneID" id="7047560"/>
<evidence type="ECO:0000259" key="5">
    <source>
        <dbReference type="PROSITE" id="PS50217"/>
    </source>
</evidence>
<dbReference type="Gene3D" id="1.10.238.100">
    <property type="entry name" value="YAP1 redox domain. Chain B"/>
    <property type="match status" value="1"/>
</dbReference>
<evidence type="ECO:0000313" key="7">
    <source>
        <dbReference type="JaponicusDB" id="SJAG_04036"/>
    </source>
</evidence>
<feature type="region of interest" description="Disordered" evidence="4">
    <location>
        <begin position="286"/>
        <end position="322"/>
    </location>
</feature>
<dbReference type="VEuPathDB" id="FungiDB:SJAG_04036"/>
<dbReference type="Pfam" id="PF08601">
    <property type="entry name" value="PAP1"/>
    <property type="match status" value="1"/>
</dbReference>
<keyword evidence="8" id="KW-1185">Reference proteome</keyword>
<dbReference type="GO" id="GO:0005737">
    <property type="term" value="C:cytoplasm"/>
    <property type="evidence" value="ECO:0007669"/>
    <property type="project" value="UniProtKB-SubCell"/>
</dbReference>
<dbReference type="RefSeq" id="XP_002175158.1">
    <property type="nucleotide sequence ID" value="XM_002175122.2"/>
</dbReference>
<dbReference type="GO" id="GO:0090575">
    <property type="term" value="C:RNA polymerase II transcription regulator complex"/>
    <property type="evidence" value="ECO:0000318"/>
    <property type="project" value="GO_Central"/>
</dbReference>
<dbReference type="SUPFAM" id="SSF111430">
    <property type="entry name" value="YAP1 redox domain"/>
    <property type="match status" value="1"/>
</dbReference>
<dbReference type="CDD" id="cd14688">
    <property type="entry name" value="bZIP_YAP"/>
    <property type="match status" value="1"/>
</dbReference>
<dbReference type="OrthoDB" id="5380163at2759"/>
<comment type="subcellular location">
    <subcellularLocation>
        <location evidence="2">Cytoplasm</location>
    </subcellularLocation>
    <subcellularLocation>
        <location evidence="1">Nucleus</location>
    </subcellularLocation>
</comment>
<sequence>MDTGKRSDTAVAVSKDPLSREGGLPAPVDYHMNRNLGASSDLRTTITKQMSNNGTETTSSKKPDQDRMDSASRRKAQNREAQRAFRRRKEEHLRTLEKQVVELEELQRATATKNQMLESKIHELENEVKRLKGNKQHQGFRQSNELDIMPSLDEWVTHSKHNQVTGPLIFEHDTSFPQLSYLGLNPFTETVADPVHTKPGFNSESNGTREMTAVSSLHSDTTAAAHSSASNLLETPQAGAGSSASPESLASKEKEGLDENVFCKELSTACGTVCTLPKRERQSPAAYSGYSSKIPPPSVSSNKATSVTPSTGSGSSSSGDYATSRLENSIAFPSVSSYFPLQEKDASHAETDPSVFEAWREPIDSLDNDFATNDAIFNEVFPDLFNDTTKASEESAYLLTPEILQNASSLTDSAFSSTLITQAKDDSASFNFTALEQADNLSGPILPSPAQTNPPFASTVPEKSTDHQPETFVSSSDLETTQPPPEEEEIIPPKGYNYLNCATVWSKIVEHPKFEQIDIDDLCVKLKEKAKCSHTGVLVDEKELSETINSVIG</sequence>
<dbReference type="InterPro" id="IPR046347">
    <property type="entry name" value="bZIP_sf"/>
</dbReference>
<gene>
    <name evidence="7" type="primary">pap1</name>
    <name evidence="6" type="ORF">SJAG_04036</name>
</gene>
<name>B6K5R1_SCHJY</name>
<feature type="region of interest" description="Disordered" evidence="4">
    <location>
        <begin position="441"/>
        <end position="492"/>
    </location>
</feature>
<protein>
    <submittedName>
        <fullName evidence="6">Transcription factor Pap1/Caf3</fullName>
    </submittedName>
</protein>